<evidence type="ECO:0000256" key="6">
    <source>
        <dbReference type="SAM" id="Phobius"/>
    </source>
</evidence>
<evidence type="ECO:0000256" key="3">
    <source>
        <dbReference type="ARBA" id="ARBA00022989"/>
    </source>
</evidence>
<reference evidence="7" key="1">
    <citation type="submission" date="2021-03" db="EMBL/GenBank/DDBJ databases">
        <title>Chromosome level genome of the anhydrobiotic midge Polypedilum vanderplanki.</title>
        <authorList>
            <person name="Yoshida Y."/>
            <person name="Kikawada T."/>
            <person name="Gusev O."/>
        </authorList>
    </citation>
    <scope>NUCLEOTIDE SEQUENCE</scope>
    <source>
        <strain evidence="7">NIAS01</strain>
        <tissue evidence="7">Whole body or cell culture</tissue>
    </source>
</reference>
<comment type="subcellular location">
    <subcellularLocation>
        <location evidence="1">Membrane</location>
        <topology evidence="1">Single-pass type I membrane protein</topology>
    </subcellularLocation>
</comment>
<evidence type="ECO:0000256" key="1">
    <source>
        <dbReference type="ARBA" id="ARBA00004479"/>
    </source>
</evidence>
<dbReference type="Proteomes" id="UP001107558">
    <property type="component" value="Chromosome 3"/>
</dbReference>
<protein>
    <submittedName>
        <fullName evidence="7">Uncharacterized protein</fullName>
    </submittedName>
</protein>
<keyword evidence="8" id="KW-1185">Reference proteome</keyword>
<accession>A0A9J6BLS2</accession>
<dbReference type="InterPro" id="IPR032675">
    <property type="entry name" value="LRR_dom_sf"/>
</dbReference>
<keyword evidence="5" id="KW-0325">Glycoprotein</keyword>
<dbReference type="PANTHER" id="PTHR24368">
    <property type="entry name" value="AMPHOTERIN-INDUCED PROTEIN"/>
    <property type="match status" value="1"/>
</dbReference>
<keyword evidence="4 6" id="KW-0472">Membrane</keyword>
<dbReference type="GO" id="GO:0016020">
    <property type="term" value="C:membrane"/>
    <property type="evidence" value="ECO:0007669"/>
    <property type="project" value="UniProtKB-SubCell"/>
</dbReference>
<comment type="caution">
    <text evidence="7">The sequence shown here is derived from an EMBL/GenBank/DDBJ whole genome shotgun (WGS) entry which is preliminary data.</text>
</comment>
<dbReference type="PANTHER" id="PTHR24368:SF210">
    <property type="entry name" value="SURFACE ANTIGEN BSPA-LIKE"/>
    <property type="match status" value="1"/>
</dbReference>
<name>A0A9J6BLS2_POLVA</name>
<dbReference type="PROSITE" id="PS51450">
    <property type="entry name" value="LRR"/>
    <property type="match status" value="1"/>
</dbReference>
<feature type="transmembrane region" description="Helical" evidence="6">
    <location>
        <begin position="285"/>
        <end position="303"/>
    </location>
</feature>
<organism evidence="7 8">
    <name type="scientific">Polypedilum vanderplanki</name>
    <name type="common">Sleeping chironomid midge</name>
    <dbReference type="NCBI Taxonomy" id="319348"/>
    <lineage>
        <taxon>Eukaryota</taxon>
        <taxon>Metazoa</taxon>
        <taxon>Ecdysozoa</taxon>
        <taxon>Arthropoda</taxon>
        <taxon>Hexapoda</taxon>
        <taxon>Insecta</taxon>
        <taxon>Pterygota</taxon>
        <taxon>Neoptera</taxon>
        <taxon>Endopterygota</taxon>
        <taxon>Diptera</taxon>
        <taxon>Nematocera</taxon>
        <taxon>Chironomoidea</taxon>
        <taxon>Chironomidae</taxon>
        <taxon>Chironominae</taxon>
        <taxon>Polypedilum</taxon>
        <taxon>Polypedilum</taxon>
    </lineage>
</organism>
<dbReference type="SUPFAM" id="SSF52058">
    <property type="entry name" value="L domain-like"/>
    <property type="match status" value="1"/>
</dbReference>
<dbReference type="Pfam" id="PF13855">
    <property type="entry name" value="LRR_8"/>
    <property type="match status" value="1"/>
</dbReference>
<evidence type="ECO:0000256" key="4">
    <source>
        <dbReference type="ARBA" id="ARBA00023136"/>
    </source>
</evidence>
<keyword evidence="3 6" id="KW-1133">Transmembrane helix</keyword>
<dbReference type="EMBL" id="JADBJN010000003">
    <property type="protein sequence ID" value="KAG5670419.1"/>
    <property type="molecule type" value="Genomic_DNA"/>
</dbReference>
<gene>
    <name evidence="7" type="ORF">PVAND_000685</name>
</gene>
<dbReference type="InterPro" id="IPR001611">
    <property type="entry name" value="Leu-rich_rpt"/>
</dbReference>
<dbReference type="Gene3D" id="3.80.10.10">
    <property type="entry name" value="Ribonuclease Inhibitor"/>
    <property type="match status" value="1"/>
</dbReference>
<evidence type="ECO:0000256" key="2">
    <source>
        <dbReference type="ARBA" id="ARBA00022692"/>
    </source>
</evidence>
<proteinExistence type="predicted"/>
<evidence type="ECO:0000313" key="8">
    <source>
        <dbReference type="Proteomes" id="UP001107558"/>
    </source>
</evidence>
<evidence type="ECO:0000256" key="5">
    <source>
        <dbReference type="ARBA" id="ARBA00023180"/>
    </source>
</evidence>
<dbReference type="OrthoDB" id="7789470at2759"/>
<evidence type="ECO:0000313" key="7">
    <source>
        <dbReference type="EMBL" id="KAG5670419.1"/>
    </source>
</evidence>
<dbReference type="InterPro" id="IPR031283">
    <property type="entry name" value="AMIGO"/>
</dbReference>
<dbReference type="AlphaFoldDB" id="A0A9J6BLS2"/>
<sequence length="341" mass="39740">MQNLPAKIVKFEMLQNATELETLDAFNTSLGPLKFDTFSNMESLNYLNLSKTELSHIDYGMFTHQKYIVTLDLSYNKLEFFDINIFSRMIYLETLYIHGNSLTEIEHIENIKSIISRLYVIKIHENHWNCTYLAKILKILDQRYIFVEHPENPVKNSPNVLGIGCKTKLQSKIQPISGDQGNETISKKLNEIIDQINEEKTKRENHKFDADVMKSEIHNIQKEILDIKSTILTIQKDENQRQANSSNEFNAFKELIEHFKNITLEKEKKAHELATQNKGLNAFEFLLTIFITFFAVSSAFYAYNRLKKHLFVRINMIDGQRAQSTNTVNSTVELPISEMRF</sequence>
<keyword evidence="2 6" id="KW-0812">Transmembrane</keyword>